<evidence type="ECO:0000313" key="2">
    <source>
        <dbReference type="Proteomes" id="UP000233556"/>
    </source>
</evidence>
<dbReference type="OrthoDB" id="10600962at2759"/>
<protein>
    <submittedName>
        <fullName evidence="1">Protein pxr1-like</fullName>
    </submittedName>
</protein>
<proteinExistence type="predicted"/>
<gene>
    <name evidence="1" type="ORF">llap_4984</name>
</gene>
<name>A0A2I0UF98_LIMLA</name>
<organism evidence="1 2">
    <name type="scientific">Limosa lapponica baueri</name>
    <dbReference type="NCBI Taxonomy" id="1758121"/>
    <lineage>
        <taxon>Eukaryota</taxon>
        <taxon>Metazoa</taxon>
        <taxon>Chordata</taxon>
        <taxon>Craniata</taxon>
        <taxon>Vertebrata</taxon>
        <taxon>Euteleostomi</taxon>
        <taxon>Archelosauria</taxon>
        <taxon>Archosauria</taxon>
        <taxon>Dinosauria</taxon>
        <taxon>Saurischia</taxon>
        <taxon>Theropoda</taxon>
        <taxon>Coelurosauria</taxon>
        <taxon>Aves</taxon>
        <taxon>Neognathae</taxon>
        <taxon>Neoaves</taxon>
        <taxon>Charadriiformes</taxon>
        <taxon>Scolopacidae</taxon>
        <taxon>Limosa</taxon>
    </lineage>
</organism>
<sequence>MSDSYKTVSWLAKPEPITGSGSISVITYLRRGKITVAQVQWRRGVRTCERNSPAGTKISEEGRGRGTSGIVTEIPLQLVVMTMMRQAIPLQTVEFNGGTDIHTTEAGGCAKRGCDPVDSLRWSRLLAGPPWRKKPTLEQICWQEL</sequence>
<reference evidence="2" key="2">
    <citation type="submission" date="2017-12" db="EMBL/GenBank/DDBJ databases">
        <title>Genome sequence of the Bar-tailed Godwit (Limosa lapponica baueri).</title>
        <authorList>
            <person name="Lima N.C.B."/>
            <person name="Parody-Merino A.M."/>
            <person name="Battley P.F."/>
            <person name="Fidler A.E."/>
            <person name="Prosdocimi F."/>
        </authorList>
    </citation>
    <scope>NUCLEOTIDE SEQUENCE [LARGE SCALE GENOMIC DNA]</scope>
</reference>
<dbReference type="AlphaFoldDB" id="A0A2I0UF98"/>
<dbReference type="EMBL" id="KZ505808">
    <property type="protein sequence ID" value="PKU44710.1"/>
    <property type="molecule type" value="Genomic_DNA"/>
</dbReference>
<evidence type="ECO:0000313" key="1">
    <source>
        <dbReference type="EMBL" id="PKU44710.1"/>
    </source>
</evidence>
<keyword evidence="2" id="KW-1185">Reference proteome</keyword>
<reference evidence="2" key="1">
    <citation type="submission" date="2017-11" db="EMBL/GenBank/DDBJ databases">
        <authorList>
            <person name="Lima N.C."/>
            <person name="Parody-Merino A.M."/>
            <person name="Battley P.F."/>
            <person name="Fidler A.E."/>
            <person name="Prosdocimi F."/>
        </authorList>
    </citation>
    <scope>NUCLEOTIDE SEQUENCE [LARGE SCALE GENOMIC DNA]</scope>
</reference>
<accession>A0A2I0UF98</accession>
<dbReference type="Proteomes" id="UP000233556">
    <property type="component" value="Unassembled WGS sequence"/>
</dbReference>